<evidence type="ECO:0000256" key="1">
    <source>
        <dbReference type="ARBA" id="ARBA00003416"/>
    </source>
</evidence>
<keyword evidence="5" id="KW-0812">Transmembrane</keyword>
<comment type="caution">
    <text evidence="6">The sequence shown here is derived from an EMBL/GenBank/DDBJ whole genome shotgun (WGS) entry which is preliminary data.</text>
</comment>
<dbReference type="GO" id="GO:0006310">
    <property type="term" value="P:DNA recombination"/>
    <property type="evidence" value="ECO:0007669"/>
    <property type="project" value="UniProtKB-KW"/>
</dbReference>
<comment type="similarity">
    <text evidence="2">Belongs to the RmuC family.</text>
</comment>
<evidence type="ECO:0008006" key="8">
    <source>
        <dbReference type="Google" id="ProtNLM"/>
    </source>
</evidence>
<dbReference type="AlphaFoldDB" id="A0A1F8EFA2"/>
<dbReference type="PANTHER" id="PTHR30563">
    <property type="entry name" value="DNA RECOMBINATION PROTEIN RMUC"/>
    <property type="match status" value="1"/>
</dbReference>
<evidence type="ECO:0000313" key="7">
    <source>
        <dbReference type="Proteomes" id="UP000176893"/>
    </source>
</evidence>
<name>A0A1F8EFA2_9BACT</name>
<evidence type="ECO:0000256" key="4">
    <source>
        <dbReference type="ARBA" id="ARBA00023172"/>
    </source>
</evidence>
<dbReference type="STRING" id="1802661.A2649_01445"/>
<evidence type="ECO:0000256" key="5">
    <source>
        <dbReference type="SAM" id="Phobius"/>
    </source>
</evidence>
<evidence type="ECO:0000256" key="3">
    <source>
        <dbReference type="ARBA" id="ARBA00023054"/>
    </source>
</evidence>
<organism evidence="6 7">
    <name type="scientific">Candidatus Yanofskybacteria bacterium RIFCSPHIGHO2_01_FULL_41_26</name>
    <dbReference type="NCBI Taxonomy" id="1802661"/>
    <lineage>
        <taxon>Bacteria</taxon>
        <taxon>Candidatus Yanofskyibacteriota</taxon>
    </lineage>
</organism>
<protein>
    <recommendedName>
        <fullName evidence="8">DNA recombination protein RmuC</fullName>
    </recommendedName>
</protein>
<keyword evidence="4" id="KW-0233">DNA recombination</keyword>
<feature type="transmembrane region" description="Helical" evidence="5">
    <location>
        <begin position="15"/>
        <end position="36"/>
    </location>
</feature>
<dbReference type="Pfam" id="PF02646">
    <property type="entry name" value="RmuC"/>
    <property type="match status" value="1"/>
</dbReference>
<gene>
    <name evidence="6" type="ORF">A2649_01445</name>
</gene>
<dbReference type="Proteomes" id="UP000176893">
    <property type="component" value="Unassembled WGS sequence"/>
</dbReference>
<accession>A0A1F8EFA2</accession>
<dbReference type="EMBL" id="MGJB01000006">
    <property type="protein sequence ID" value="OGM99009.1"/>
    <property type="molecule type" value="Genomic_DNA"/>
</dbReference>
<dbReference type="PANTHER" id="PTHR30563:SF0">
    <property type="entry name" value="DNA RECOMBINATION PROTEIN RMUC"/>
    <property type="match status" value="1"/>
</dbReference>
<evidence type="ECO:0000313" key="6">
    <source>
        <dbReference type="EMBL" id="OGM99009.1"/>
    </source>
</evidence>
<keyword evidence="3" id="KW-0175">Coiled coil</keyword>
<keyword evidence="5" id="KW-0472">Membrane</keyword>
<dbReference type="InterPro" id="IPR003798">
    <property type="entry name" value="DNA_recombination_RmuC"/>
</dbReference>
<reference evidence="6 7" key="1">
    <citation type="journal article" date="2016" name="Nat. Commun.">
        <title>Thousands of microbial genomes shed light on interconnected biogeochemical processes in an aquifer system.</title>
        <authorList>
            <person name="Anantharaman K."/>
            <person name="Brown C.T."/>
            <person name="Hug L.A."/>
            <person name="Sharon I."/>
            <person name="Castelle C.J."/>
            <person name="Probst A.J."/>
            <person name="Thomas B.C."/>
            <person name="Singh A."/>
            <person name="Wilkins M.J."/>
            <person name="Karaoz U."/>
            <person name="Brodie E.L."/>
            <person name="Williams K.H."/>
            <person name="Hubbard S.S."/>
            <person name="Banfield J.F."/>
        </authorList>
    </citation>
    <scope>NUCLEOTIDE SEQUENCE [LARGE SCALE GENOMIC DNA]</scope>
</reference>
<proteinExistence type="inferred from homology"/>
<keyword evidence="5" id="KW-1133">Transmembrane helix</keyword>
<sequence>MIKWIKYLTTMANQLFILILVVSSATLILLGINVYLMMRPKKQEPDEKYLVLHQRFDALSALMNDQLEKNRQAGERATLTVSRQVQSFTQNMTQIQENMKQMHASVKSVSSFQDIFKSPKLRGIWGEASLEAALNQYFSKDMYELQHYFKSGEAVDAVLNLPNRLILPIDSKFNWENFEKMVNADNDIQKDIHRKSFYSDVKKKIDEIASKYLLPSEGTTDLALMYVPAETVYYEVINNIKDVDIPSYARSKRVFLVSPNTFALSISAIRHWFKDVEFNKQTKEVMKRLERIYTDSNKLAEDFQRLGKHIDNTKSAYDASEKRLSLMADRVKNVVEIGERDDVEKIDAPRV</sequence>
<comment type="function">
    <text evidence="1">Involved in DNA recombination.</text>
</comment>
<evidence type="ECO:0000256" key="2">
    <source>
        <dbReference type="ARBA" id="ARBA00009840"/>
    </source>
</evidence>